<gene>
    <name evidence="2" type="ORF">ONB1V03_LOCUS20960</name>
</gene>
<keyword evidence="3" id="KW-1185">Reference proteome</keyword>
<name>A0A7R9MQ17_9ACAR</name>
<evidence type="ECO:0000259" key="1">
    <source>
        <dbReference type="Pfam" id="PF23362"/>
    </source>
</evidence>
<feature type="domain" description="ATP-dependent RNA helicase DHX37-like C-terminal" evidence="1">
    <location>
        <begin position="65"/>
        <end position="140"/>
    </location>
</feature>
<reference evidence="2" key="1">
    <citation type="submission" date="2020-11" db="EMBL/GenBank/DDBJ databases">
        <authorList>
            <person name="Tran Van P."/>
        </authorList>
    </citation>
    <scope>NUCLEOTIDE SEQUENCE</scope>
</reference>
<dbReference type="OrthoDB" id="10025033at2759"/>
<dbReference type="AlphaFoldDB" id="A0A7R9MQ17"/>
<dbReference type="EMBL" id="OC952961">
    <property type="protein sequence ID" value="CAD7664402.1"/>
    <property type="molecule type" value="Genomic_DNA"/>
</dbReference>
<sequence length="148" mass="17299">FSNPLENPAPRYDSTSDSIKCHRSATFGPYDWPIKATELVYPEGLERYKYFARFLLEGDVVPFFRTYSKSLLSSPVIMTKSWASLQPRSERFLKSIISQNIDNRKSLLNKWKSDANYLLKEYTEWLPQSYHQEVRTRWSTIGADSITS</sequence>
<dbReference type="Proteomes" id="UP000728032">
    <property type="component" value="Unassembled WGS sequence"/>
</dbReference>
<proteinExistence type="predicted"/>
<protein>
    <recommendedName>
        <fullName evidence="1">ATP-dependent RNA helicase DHX37-like C-terminal domain-containing protein</fullName>
    </recommendedName>
</protein>
<evidence type="ECO:0000313" key="3">
    <source>
        <dbReference type="Proteomes" id="UP000728032"/>
    </source>
</evidence>
<organism evidence="2">
    <name type="scientific">Oppiella nova</name>
    <dbReference type="NCBI Taxonomy" id="334625"/>
    <lineage>
        <taxon>Eukaryota</taxon>
        <taxon>Metazoa</taxon>
        <taxon>Ecdysozoa</taxon>
        <taxon>Arthropoda</taxon>
        <taxon>Chelicerata</taxon>
        <taxon>Arachnida</taxon>
        <taxon>Acari</taxon>
        <taxon>Acariformes</taxon>
        <taxon>Sarcoptiformes</taxon>
        <taxon>Oribatida</taxon>
        <taxon>Brachypylina</taxon>
        <taxon>Oppioidea</taxon>
        <taxon>Oppiidae</taxon>
        <taxon>Oppiella</taxon>
    </lineage>
</organism>
<dbReference type="InterPro" id="IPR056371">
    <property type="entry name" value="DHX37-like_C"/>
</dbReference>
<dbReference type="EMBL" id="CAJPVJ010038136">
    <property type="protein sequence ID" value="CAG2181539.1"/>
    <property type="molecule type" value="Genomic_DNA"/>
</dbReference>
<accession>A0A7R9MQ17</accession>
<feature type="non-terminal residue" evidence="2">
    <location>
        <position position="1"/>
    </location>
</feature>
<evidence type="ECO:0000313" key="2">
    <source>
        <dbReference type="EMBL" id="CAD7664402.1"/>
    </source>
</evidence>
<dbReference type="Pfam" id="PF23362">
    <property type="entry name" value="DHX37_C"/>
    <property type="match status" value="1"/>
</dbReference>